<gene>
    <name evidence="3" type="ORF">FXF47_06375</name>
</gene>
<organism evidence="3 4">
    <name type="scientific">Candidatus Mcinerneyibacterium aminivorans</name>
    <dbReference type="NCBI Taxonomy" id="2703815"/>
    <lineage>
        <taxon>Bacteria</taxon>
        <taxon>Candidatus Macinerneyibacteriota</taxon>
        <taxon>Candidatus Mcinerneyibacteria</taxon>
        <taxon>Candidatus Mcinerneyibacteriales</taxon>
        <taxon>Candidatus Mcinerneyibacteriaceae</taxon>
        <taxon>Candidatus Mcinerneyibacterium</taxon>
    </lineage>
</organism>
<dbReference type="GO" id="GO:0016491">
    <property type="term" value="F:oxidoreductase activity"/>
    <property type="evidence" value="ECO:0007669"/>
    <property type="project" value="UniProtKB-KW"/>
</dbReference>
<dbReference type="SUPFAM" id="SSF51735">
    <property type="entry name" value="NAD(P)-binding Rossmann-fold domains"/>
    <property type="match status" value="1"/>
</dbReference>
<evidence type="ECO:0000313" key="4">
    <source>
        <dbReference type="Proteomes" id="UP000324143"/>
    </source>
</evidence>
<proteinExistence type="inferred from homology"/>
<dbReference type="InterPro" id="IPR002347">
    <property type="entry name" value="SDR_fam"/>
</dbReference>
<dbReference type="AlphaFoldDB" id="A0A5D0MDH5"/>
<dbReference type="CDD" id="cd05233">
    <property type="entry name" value="SDR_c"/>
    <property type="match status" value="1"/>
</dbReference>
<dbReference type="PANTHER" id="PTHR42901:SF1">
    <property type="entry name" value="ALCOHOL DEHYDROGENASE"/>
    <property type="match status" value="1"/>
</dbReference>
<dbReference type="Gene3D" id="3.40.50.720">
    <property type="entry name" value="NAD(P)-binding Rossmann-like Domain"/>
    <property type="match status" value="1"/>
</dbReference>
<evidence type="ECO:0000256" key="2">
    <source>
        <dbReference type="ARBA" id="ARBA00023002"/>
    </source>
</evidence>
<accession>A0A5D0MDH5</accession>
<evidence type="ECO:0000313" key="3">
    <source>
        <dbReference type="EMBL" id="TYB31046.1"/>
    </source>
</evidence>
<comment type="caution">
    <text evidence="3">The sequence shown here is derived from an EMBL/GenBank/DDBJ whole genome shotgun (WGS) entry which is preliminary data.</text>
</comment>
<dbReference type="EMBL" id="VSIX01000058">
    <property type="protein sequence ID" value="TYB31046.1"/>
    <property type="molecule type" value="Genomic_DNA"/>
</dbReference>
<dbReference type="InterPro" id="IPR036291">
    <property type="entry name" value="NAD(P)-bd_dom_sf"/>
</dbReference>
<name>A0A5D0MDH5_9BACT</name>
<dbReference type="Proteomes" id="UP000324143">
    <property type="component" value="Unassembled WGS sequence"/>
</dbReference>
<dbReference type="Pfam" id="PF00106">
    <property type="entry name" value="adh_short"/>
    <property type="match status" value="1"/>
</dbReference>
<sequence>MNKRIIVAGGTGGIGSSIVKKLSSHYKVVVMGRNRDKFNSMNFDSEVEFIDIDEDIGKKDSNIFINCIGQGYYGNIEDISMDEFDRSYNDNLRTPVKILKEIVKNYKRKKCGWIININSISGLRGFYSGALYCSFKFALRGFFEVLEKEIARTKIRVTEIFPGIVDTPLTDKMPKTPKKETLISPHKISSVLLNMIKNDIYMRKVKIKNDNIEWK</sequence>
<evidence type="ECO:0000256" key="1">
    <source>
        <dbReference type="ARBA" id="ARBA00006484"/>
    </source>
</evidence>
<dbReference type="PRINTS" id="PR00081">
    <property type="entry name" value="GDHRDH"/>
</dbReference>
<protein>
    <submittedName>
        <fullName evidence="3">SDR family oxidoreductase</fullName>
    </submittedName>
</protein>
<dbReference type="PANTHER" id="PTHR42901">
    <property type="entry name" value="ALCOHOL DEHYDROGENASE"/>
    <property type="match status" value="1"/>
</dbReference>
<comment type="similarity">
    <text evidence="1">Belongs to the short-chain dehydrogenases/reductases (SDR) family.</text>
</comment>
<keyword evidence="4" id="KW-1185">Reference proteome</keyword>
<keyword evidence="2" id="KW-0560">Oxidoreductase</keyword>
<reference evidence="3" key="1">
    <citation type="submission" date="2019-08" db="EMBL/GenBank/DDBJ databases">
        <title>Genomic characterization of a novel candidate phylum (ARYD3) from a high temperature, high salinity tertiary oil reservoir in north central Oklahoma, USA.</title>
        <authorList>
            <person name="Youssef N.H."/>
            <person name="Yadav A."/>
            <person name="Elshahed M.S."/>
        </authorList>
    </citation>
    <scope>NUCLEOTIDE SEQUENCE [LARGE SCALE GENOMIC DNA]</scope>
    <source>
        <strain evidence="3">ARYD3</strain>
    </source>
</reference>